<dbReference type="Pfam" id="PF00577">
    <property type="entry name" value="Usher"/>
    <property type="match status" value="1"/>
</dbReference>
<dbReference type="InterPro" id="IPR000015">
    <property type="entry name" value="Fimb_usher"/>
</dbReference>
<dbReference type="InterPro" id="IPR042186">
    <property type="entry name" value="FimD_plug_dom"/>
</dbReference>
<dbReference type="AlphaFoldDB" id="A0A2P7B1W6"/>
<dbReference type="Gene3D" id="2.60.40.3110">
    <property type="match status" value="1"/>
</dbReference>
<accession>A0A2P7B1W6</accession>
<gene>
    <name evidence="1" type="ORF">CU100_07265</name>
</gene>
<dbReference type="Gene3D" id="2.60.40.2610">
    <property type="entry name" value="Outer membrane usher protein FimD, plug domain"/>
    <property type="match status" value="1"/>
</dbReference>
<dbReference type="OrthoDB" id="8587at2"/>
<protein>
    <submittedName>
        <fullName evidence="1">Fimbrial assembly protein</fullName>
    </submittedName>
</protein>
<name>A0A2P7B1W6_9HYPH</name>
<dbReference type="PANTHER" id="PTHR30451">
    <property type="entry name" value="OUTER MEMBRANE USHER PROTEIN"/>
    <property type="match status" value="1"/>
</dbReference>
<evidence type="ECO:0000313" key="2">
    <source>
        <dbReference type="Proteomes" id="UP000241158"/>
    </source>
</evidence>
<dbReference type="Proteomes" id="UP000241158">
    <property type="component" value="Unassembled WGS sequence"/>
</dbReference>
<dbReference type="GO" id="GO:0009297">
    <property type="term" value="P:pilus assembly"/>
    <property type="evidence" value="ECO:0007669"/>
    <property type="project" value="InterPro"/>
</dbReference>
<dbReference type="EMBL" id="PGGN01000001">
    <property type="protein sequence ID" value="PSH60466.1"/>
    <property type="molecule type" value="Genomic_DNA"/>
</dbReference>
<proteinExistence type="predicted"/>
<reference evidence="2" key="1">
    <citation type="submission" date="2017-11" db="EMBL/GenBank/DDBJ databases">
        <authorList>
            <person name="Kuznetsova I."/>
            <person name="Sazanova A."/>
            <person name="Chirak E."/>
            <person name="Safronova V."/>
            <person name="Willems A."/>
        </authorList>
    </citation>
    <scope>NUCLEOTIDE SEQUENCE [LARGE SCALE GENOMIC DNA]</scope>
    <source>
        <strain evidence="2">PEPV15</strain>
    </source>
</reference>
<dbReference type="PANTHER" id="PTHR30451:SF5">
    <property type="entry name" value="SLR0019 PROTEIN"/>
    <property type="match status" value="1"/>
</dbReference>
<dbReference type="GO" id="GO:0009279">
    <property type="term" value="C:cell outer membrane"/>
    <property type="evidence" value="ECO:0007669"/>
    <property type="project" value="TreeGrafter"/>
</dbReference>
<evidence type="ECO:0000313" key="1">
    <source>
        <dbReference type="EMBL" id="PSH60466.1"/>
    </source>
</evidence>
<sequence>MPTLRSVAVKFAASLCISSCSLIAGRALGQDMSGKVMPQNIKAQDLYLEVFINNVSTGMIGAFKQMPDGGLSVRPEELREVGMAPDPGALGTDGSIRVNRLPNVQYRVDNETQRLYISTIDKARAAKIIDIGPKPRADLQKPQSSYGVVLNYSLFASTPNLVERNIKVFQGISGDFDARFFSPFGTLNQSFAANTSEDDIEGVRRLNTTWGYSDPERLMTYRAGDFVTGGLPWTRPIFLGGMQIQRNFSLRSDLVTLPIPILAGTAAVPSTLEVYTQNVKSYSGTVPSGPFEVTNFPVFSGQGKAEIVLKDALGRETRTELPFYSSSRLIRQGLLDFSTEIGFPRRNYASQANDYDGGFMGEVTARYGITNWLTLEGHFEGGADLLNGGIGTVFPSSAYGVASVAASGSSHDGSRGALLDGSVELAQGSYTLVARLQHAFGDYDDIASVSAEVPTFGAASLGARVPRTLAQMSVFMPGPFDRSNLSFSYAQQSLDSGGNSKIVGVSYGQSFFQSSSLYATAFADLEGRDSFGVFAGVTIPLDHDINISTGYEQTSDGPTGFVDIAKSEQQEVGSYGWHLRTSEGSKPDRSAAVSYRGRYARVEGSVQQVDGGVHANGQVDGAIAVAAGGVFATNRIDDAFAVVDVGEPGVDVLYENRPAGRTNGSGRLLVPNLRSYEPNTVAIDPRSLPIDASIDSTRDIVVPAGHSGVVVDFNVANTPGALVSLVDSGGKALETGLRGHVEGSAKEFVVGYGGDAYIQVLAAQNSVVVDLLDGKSCRAQFAYKPQPGTQVKIGKAVCS</sequence>
<comment type="caution">
    <text evidence="1">The sequence shown here is derived from an EMBL/GenBank/DDBJ whole genome shotgun (WGS) entry which is preliminary data.</text>
</comment>
<organism evidence="1 2">
    <name type="scientific">Phyllobacterium endophyticum</name>
    <dbReference type="NCBI Taxonomy" id="1149773"/>
    <lineage>
        <taxon>Bacteria</taxon>
        <taxon>Pseudomonadati</taxon>
        <taxon>Pseudomonadota</taxon>
        <taxon>Alphaproteobacteria</taxon>
        <taxon>Hyphomicrobiales</taxon>
        <taxon>Phyllobacteriaceae</taxon>
        <taxon>Phyllobacterium</taxon>
    </lineage>
</organism>
<keyword evidence="2" id="KW-1185">Reference proteome</keyword>
<dbReference type="GO" id="GO:0015473">
    <property type="term" value="F:fimbrial usher porin activity"/>
    <property type="evidence" value="ECO:0007669"/>
    <property type="project" value="InterPro"/>
</dbReference>